<reference evidence="1" key="1">
    <citation type="journal article" date="2019" name="bioRxiv">
        <title>The Genome of the Zebra Mussel, Dreissena polymorpha: A Resource for Invasive Species Research.</title>
        <authorList>
            <person name="McCartney M.A."/>
            <person name="Auch B."/>
            <person name="Kono T."/>
            <person name="Mallez S."/>
            <person name="Zhang Y."/>
            <person name="Obille A."/>
            <person name="Becker A."/>
            <person name="Abrahante J.E."/>
            <person name="Garbe J."/>
            <person name="Badalamenti J.P."/>
            <person name="Herman A."/>
            <person name="Mangelson H."/>
            <person name="Liachko I."/>
            <person name="Sullivan S."/>
            <person name="Sone E.D."/>
            <person name="Koren S."/>
            <person name="Silverstein K.A.T."/>
            <person name="Beckman K.B."/>
            <person name="Gohl D.M."/>
        </authorList>
    </citation>
    <scope>NUCLEOTIDE SEQUENCE</scope>
    <source>
        <strain evidence="1">Duluth1</strain>
        <tissue evidence="1">Whole animal</tissue>
    </source>
</reference>
<proteinExistence type="predicted"/>
<evidence type="ECO:0000313" key="2">
    <source>
        <dbReference type="Proteomes" id="UP000828390"/>
    </source>
</evidence>
<protein>
    <submittedName>
        <fullName evidence="1">Uncharacterized protein</fullName>
    </submittedName>
</protein>
<accession>A0A9D4J3B1</accession>
<organism evidence="1 2">
    <name type="scientific">Dreissena polymorpha</name>
    <name type="common">Zebra mussel</name>
    <name type="synonym">Mytilus polymorpha</name>
    <dbReference type="NCBI Taxonomy" id="45954"/>
    <lineage>
        <taxon>Eukaryota</taxon>
        <taxon>Metazoa</taxon>
        <taxon>Spiralia</taxon>
        <taxon>Lophotrochozoa</taxon>
        <taxon>Mollusca</taxon>
        <taxon>Bivalvia</taxon>
        <taxon>Autobranchia</taxon>
        <taxon>Heteroconchia</taxon>
        <taxon>Euheterodonta</taxon>
        <taxon>Imparidentia</taxon>
        <taxon>Neoheterodontei</taxon>
        <taxon>Myida</taxon>
        <taxon>Dreissenoidea</taxon>
        <taxon>Dreissenidae</taxon>
        <taxon>Dreissena</taxon>
    </lineage>
</organism>
<name>A0A9D4J3B1_DREPO</name>
<dbReference type="Proteomes" id="UP000828390">
    <property type="component" value="Unassembled WGS sequence"/>
</dbReference>
<keyword evidence="2" id="KW-1185">Reference proteome</keyword>
<dbReference type="AlphaFoldDB" id="A0A9D4J3B1"/>
<evidence type="ECO:0000313" key="1">
    <source>
        <dbReference type="EMBL" id="KAH3794253.1"/>
    </source>
</evidence>
<comment type="caution">
    <text evidence="1">The sequence shown here is derived from an EMBL/GenBank/DDBJ whole genome shotgun (WGS) entry which is preliminary data.</text>
</comment>
<dbReference type="EMBL" id="JAIWYP010000007">
    <property type="protein sequence ID" value="KAH3794253.1"/>
    <property type="molecule type" value="Genomic_DNA"/>
</dbReference>
<gene>
    <name evidence="1" type="ORF">DPMN_147784</name>
</gene>
<sequence>MSLKNTDGLIRGNGMTKENAKPLDPICICNIRVQQGDVVVHRPDLYYTSKARRLNRGAH</sequence>
<reference evidence="1" key="2">
    <citation type="submission" date="2020-11" db="EMBL/GenBank/DDBJ databases">
        <authorList>
            <person name="McCartney M.A."/>
            <person name="Auch B."/>
            <person name="Kono T."/>
            <person name="Mallez S."/>
            <person name="Becker A."/>
            <person name="Gohl D.M."/>
            <person name="Silverstein K.A.T."/>
            <person name="Koren S."/>
            <person name="Bechman K.B."/>
            <person name="Herman A."/>
            <person name="Abrahante J.E."/>
            <person name="Garbe J."/>
        </authorList>
    </citation>
    <scope>NUCLEOTIDE SEQUENCE</scope>
    <source>
        <strain evidence="1">Duluth1</strain>
        <tissue evidence="1">Whole animal</tissue>
    </source>
</reference>